<keyword evidence="3" id="KW-1185">Reference proteome</keyword>
<evidence type="ECO:0000313" key="3">
    <source>
        <dbReference type="Proteomes" id="UP000824321"/>
    </source>
</evidence>
<organism evidence="2 3">
    <name type="scientific">Qipengyuania gelatinilytica</name>
    <dbReference type="NCBI Taxonomy" id="2867231"/>
    <lineage>
        <taxon>Bacteria</taxon>
        <taxon>Pseudomonadati</taxon>
        <taxon>Pseudomonadota</taxon>
        <taxon>Alphaproteobacteria</taxon>
        <taxon>Sphingomonadales</taxon>
        <taxon>Erythrobacteraceae</taxon>
        <taxon>Qipengyuania</taxon>
    </lineage>
</organism>
<evidence type="ECO:0000256" key="1">
    <source>
        <dbReference type="SAM" id="SignalP"/>
    </source>
</evidence>
<evidence type="ECO:0008006" key="4">
    <source>
        <dbReference type="Google" id="ProtNLM"/>
    </source>
</evidence>
<name>A0ABX9A437_9SPHN</name>
<gene>
    <name evidence="2" type="ORF">K3136_13630</name>
</gene>
<sequence length="410" mass="45152">MPRITNAFTRSSCLVLAVAALHAPLQAQDTSDDSFQLGVEIDVRHDSNVSNVSPDDAELRGITQSDQIITPSAFMAFDRGFGDTRLRGSASVGYDIYMENSQLNAERIQAELSALTRVVVCDIEPGASFQRRQAELGDRFLVVDPDGTTDNVQTVQEYRVDVRCGKEIGLRAIGGVSYQSGKNSNEFREFSDYDSFVYTAGVGYEHPSVGTVEVYAAHEETEYENRIVNGIQDRYDVRRFGGSFERDIGANLSGRIEGFFIDLETPGGVGSEFQGAGWDFDLSATLGPRVKAGINLGRDVQPVLNNEALYSKAKTWGGDVSYAMSETISANLAYSMRERDYVYSELTPPSDIAPLLGDRLHLIRGSIDYQSEGGLGGSLYGGYENRDANDDFYDYDGFFVGLKLRYILAR</sequence>
<reference evidence="2 3" key="1">
    <citation type="submission" date="2021-08" db="EMBL/GenBank/DDBJ databases">
        <title>Comparative Genomics Analysis of the Genus Qipengyuania Reveals Extensive Genetic Diversity and Metabolic Versatility, Including the Description of Fifteen Novel Species.</title>
        <authorList>
            <person name="Liu Y."/>
        </authorList>
    </citation>
    <scope>NUCLEOTIDE SEQUENCE [LARGE SCALE GENOMIC DNA]</scope>
    <source>
        <strain evidence="2 3">1NDH1</strain>
    </source>
</reference>
<dbReference type="RefSeq" id="WP_221430831.1">
    <property type="nucleotide sequence ID" value="NZ_CP081294.1"/>
</dbReference>
<proteinExistence type="predicted"/>
<feature type="signal peptide" evidence="1">
    <location>
        <begin position="1"/>
        <end position="27"/>
    </location>
</feature>
<accession>A0ABX9A437</accession>
<dbReference type="EMBL" id="CP081294">
    <property type="protein sequence ID" value="QZD95089.1"/>
    <property type="molecule type" value="Genomic_DNA"/>
</dbReference>
<protein>
    <recommendedName>
        <fullName evidence="4">Outer membrane beta-barrel protein</fullName>
    </recommendedName>
</protein>
<dbReference type="Proteomes" id="UP000824321">
    <property type="component" value="Chromosome"/>
</dbReference>
<feature type="chain" id="PRO_5046602589" description="Outer membrane beta-barrel protein" evidence="1">
    <location>
        <begin position="28"/>
        <end position="410"/>
    </location>
</feature>
<keyword evidence="1" id="KW-0732">Signal</keyword>
<evidence type="ECO:0000313" key="2">
    <source>
        <dbReference type="EMBL" id="QZD95089.1"/>
    </source>
</evidence>